<feature type="domain" description="ACT" evidence="15">
    <location>
        <begin position="369"/>
        <end position="445"/>
    </location>
</feature>
<dbReference type="PANTHER" id="PTHR48078">
    <property type="entry name" value="THREONINE DEHYDRATASE, MITOCHONDRIAL-RELATED"/>
    <property type="match status" value="1"/>
</dbReference>
<sequence>MSDTQDSRTYVEDELVAESVGGGLSEAAADTGSASERGLIATLEQFEAARAVVAKVAQDTPLESSRYLAELLGQPVYLKCENLQRTGSYKIRGAYNRMSQLTAEERARGVVAASAGNHAQGVAFAARELGIRSTIFMPMGVPLPKLQATKNYGAEVVLGGTAVDEALRAAAAYAEETGAIFIPPFDHPDIIVGQGTLGLEIYESVPDLETVVVPIGGGGLIAGVAAAVKQRAAKDGRVVRVIGVQAQNAAAYPPSLASGEPTTITVNPTIADGIAVGRPGALNFEIIRDYVDEVVTVTEDDMAKALLVLLERAKMVVEPAGAAGVAAVLAGKVTASGPTALILSGGNIDPLLMQRVIAHGLAASDRYLTLRIPLPDRPGQLARTSELVAAANANVIEVLHTRHGHGLQIGQVELELSVETRDPQHRQHVVDTLRAAGYEPHILED</sequence>
<dbReference type="PROSITE" id="PS00165">
    <property type="entry name" value="DEHYDRATASE_SER_THR"/>
    <property type="match status" value="1"/>
</dbReference>
<evidence type="ECO:0000256" key="7">
    <source>
        <dbReference type="ARBA" id="ARBA00012096"/>
    </source>
</evidence>
<dbReference type="GO" id="GO:0006567">
    <property type="term" value="P:L-threonine catabolic process"/>
    <property type="evidence" value="ECO:0007669"/>
    <property type="project" value="InterPro"/>
</dbReference>
<dbReference type="STRING" id="123320.SAMN06309945_1061"/>
<dbReference type="UniPathway" id="UPA00047">
    <property type="reaction ID" value="UER00054"/>
</dbReference>
<evidence type="ECO:0000256" key="5">
    <source>
        <dbReference type="ARBA" id="ARBA00010869"/>
    </source>
</evidence>
<evidence type="ECO:0000259" key="15">
    <source>
        <dbReference type="PROSITE" id="PS51671"/>
    </source>
</evidence>
<dbReference type="GO" id="GO:0006565">
    <property type="term" value="P:L-serine catabolic process"/>
    <property type="evidence" value="ECO:0007669"/>
    <property type="project" value="TreeGrafter"/>
</dbReference>
<evidence type="ECO:0000256" key="9">
    <source>
        <dbReference type="ARBA" id="ARBA00022533"/>
    </source>
</evidence>
<evidence type="ECO:0000256" key="2">
    <source>
        <dbReference type="ARBA" id="ARBA00001933"/>
    </source>
</evidence>
<dbReference type="InterPro" id="IPR002912">
    <property type="entry name" value="ACT_dom"/>
</dbReference>
<dbReference type="InterPro" id="IPR005789">
    <property type="entry name" value="Thr_deHydtase_catblc"/>
</dbReference>
<comment type="pathway">
    <text evidence="3">Amino-acid biosynthesis; L-isoleucine biosynthesis; 2-oxobutanoate from L-threonine: step 1/1.</text>
</comment>
<dbReference type="AlphaFoldDB" id="A0A1T5J033"/>
<gene>
    <name evidence="16" type="ORF">SAMN06309945_1061</name>
</gene>
<evidence type="ECO:0000256" key="3">
    <source>
        <dbReference type="ARBA" id="ARBA00004810"/>
    </source>
</evidence>
<evidence type="ECO:0000256" key="11">
    <source>
        <dbReference type="ARBA" id="ARBA00022898"/>
    </source>
</evidence>
<dbReference type="InterPro" id="IPR000634">
    <property type="entry name" value="Ser/Thr_deHydtase_PyrdxlP-BS"/>
</dbReference>
<comment type="similarity">
    <text evidence="5">Belongs to the serine/threonine dehydratase family.</text>
</comment>
<dbReference type="OrthoDB" id="9811476at2"/>
<dbReference type="GO" id="GO:0009097">
    <property type="term" value="P:isoleucine biosynthetic process"/>
    <property type="evidence" value="ECO:0007669"/>
    <property type="project" value="UniProtKB-UniPathway"/>
</dbReference>
<dbReference type="CDD" id="cd01562">
    <property type="entry name" value="Thr-dehyd"/>
    <property type="match status" value="1"/>
</dbReference>
<proteinExistence type="inferred from homology"/>
<dbReference type="PANTHER" id="PTHR48078:SF6">
    <property type="entry name" value="L-THREONINE DEHYDRATASE CATABOLIC TDCB"/>
    <property type="match status" value="1"/>
</dbReference>
<dbReference type="EMBL" id="FUZP01000001">
    <property type="protein sequence ID" value="SKC44702.1"/>
    <property type="molecule type" value="Genomic_DNA"/>
</dbReference>
<keyword evidence="10" id="KW-0412">Isoleucine biosynthesis</keyword>
<evidence type="ECO:0000256" key="6">
    <source>
        <dbReference type="ARBA" id="ARBA00011447"/>
    </source>
</evidence>
<dbReference type="CDD" id="cd04886">
    <property type="entry name" value="ACT_ThrD-II-like"/>
    <property type="match status" value="1"/>
</dbReference>
<protein>
    <recommendedName>
        <fullName evidence="8">L-threonine dehydratase catabolic TdcB</fullName>
        <ecNumber evidence="7">4.3.1.19</ecNumber>
    </recommendedName>
    <alternativeName>
        <fullName evidence="14">Threonine deaminase</fullName>
    </alternativeName>
</protein>
<keyword evidence="12 16" id="KW-0456">Lyase</keyword>
<reference evidence="16 17" key="1">
    <citation type="submission" date="2017-02" db="EMBL/GenBank/DDBJ databases">
        <authorList>
            <person name="Peterson S.W."/>
        </authorList>
    </citation>
    <scope>NUCLEOTIDE SEQUENCE [LARGE SCALE GENOMIC DNA]</scope>
    <source>
        <strain evidence="16 17">VKM Ac-2059</strain>
    </source>
</reference>
<dbReference type="RefSeq" id="WP_079727178.1">
    <property type="nucleotide sequence ID" value="NZ_FUZP01000001.1"/>
</dbReference>
<dbReference type="FunFam" id="3.40.50.1100:FF:000007">
    <property type="entry name" value="L-threonine dehydratase catabolic TdcB"/>
    <property type="match status" value="1"/>
</dbReference>
<comment type="subunit">
    <text evidence="6">In the native structure, TdcB is in a dimeric form, whereas in the TdcB-AMP complex, it exists in a tetrameric form (dimer of dimers).</text>
</comment>
<organism evidence="16 17">
    <name type="scientific">Okibacterium fritillariae</name>
    <dbReference type="NCBI Taxonomy" id="123320"/>
    <lineage>
        <taxon>Bacteria</taxon>
        <taxon>Bacillati</taxon>
        <taxon>Actinomycetota</taxon>
        <taxon>Actinomycetes</taxon>
        <taxon>Micrococcales</taxon>
        <taxon>Microbacteriaceae</taxon>
        <taxon>Okibacterium</taxon>
    </lineage>
</organism>
<evidence type="ECO:0000256" key="4">
    <source>
        <dbReference type="ARBA" id="ARBA00004958"/>
    </source>
</evidence>
<dbReference type="SUPFAM" id="SSF53686">
    <property type="entry name" value="Tryptophan synthase beta subunit-like PLP-dependent enzymes"/>
    <property type="match status" value="1"/>
</dbReference>
<keyword evidence="9" id="KW-0021">Allosteric enzyme</keyword>
<dbReference type="Proteomes" id="UP000190857">
    <property type="component" value="Unassembled WGS sequence"/>
</dbReference>
<comment type="cofactor">
    <cofactor evidence="2">
        <name>pyridoxal 5'-phosphate</name>
        <dbReference type="ChEBI" id="CHEBI:597326"/>
    </cofactor>
</comment>
<dbReference type="InterPro" id="IPR036052">
    <property type="entry name" value="TrpB-like_PALP_sf"/>
</dbReference>
<evidence type="ECO:0000256" key="1">
    <source>
        <dbReference type="ARBA" id="ARBA00001274"/>
    </source>
</evidence>
<keyword evidence="10" id="KW-0100">Branched-chain amino acid biosynthesis</keyword>
<comment type="pathway">
    <text evidence="4">Amino-acid degradation; L-threonine degradation via propanoate pathway; propanoate from L-threonine: step 1/4.</text>
</comment>
<evidence type="ECO:0000256" key="10">
    <source>
        <dbReference type="ARBA" id="ARBA00022624"/>
    </source>
</evidence>
<evidence type="ECO:0000313" key="16">
    <source>
        <dbReference type="EMBL" id="SKC44702.1"/>
    </source>
</evidence>
<evidence type="ECO:0000313" key="17">
    <source>
        <dbReference type="Proteomes" id="UP000190857"/>
    </source>
</evidence>
<dbReference type="GO" id="GO:0003941">
    <property type="term" value="F:L-serine ammonia-lyase activity"/>
    <property type="evidence" value="ECO:0007669"/>
    <property type="project" value="TreeGrafter"/>
</dbReference>
<dbReference type="NCBIfam" id="TIGR01127">
    <property type="entry name" value="ilvA_1Cterm"/>
    <property type="match status" value="1"/>
</dbReference>
<dbReference type="InterPro" id="IPR001926">
    <property type="entry name" value="TrpB-like_PALP"/>
</dbReference>
<comment type="function">
    <text evidence="13">Catalyzes the anaerobic formation of alpha-ketobutyrate and ammonia from threonine in a two-step reaction. The first step involved a dehydration of threonine and a production of enamine intermediates (aminocrotonate), which tautomerizes to its imine form (iminobutyrate). Both intermediates are unstable and short-lived. The second step is the nonenzymatic hydrolysis of the enamine/imine intermediates to form 2-ketobutyrate and free ammonia. In the low water environment of the cell, the second step is accelerated by RidA.</text>
</comment>
<evidence type="ECO:0000256" key="14">
    <source>
        <dbReference type="ARBA" id="ARBA00031427"/>
    </source>
</evidence>
<comment type="catalytic activity">
    <reaction evidence="1">
        <text>L-threonine = 2-oxobutanoate + NH4(+)</text>
        <dbReference type="Rhea" id="RHEA:22108"/>
        <dbReference type="ChEBI" id="CHEBI:16763"/>
        <dbReference type="ChEBI" id="CHEBI:28938"/>
        <dbReference type="ChEBI" id="CHEBI:57926"/>
        <dbReference type="EC" id="4.3.1.19"/>
    </reaction>
</comment>
<dbReference type="FunFam" id="3.40.50.1100:FF:000005">
    <property type="entry name" value="Threonine dehydratase catabolic"/>
    <property type="match status" value="1"/>
</dbReference>
<keyword evidence="17" id="KW-1185">Reference proteome</keyword>
<dbReference type="InterPro" id="IPR044561">
    <property type="entry name" value="ACT_ThrD-II-like"/>
</dbReference>
<dbReference type="EC" id="4.3.1.19" evidence="7"/>
<dbReference type="SUPFAM" id="SSF55021">
    <property type="entry name" value="ACT-like"/>
    <property type="match status" value="1"/>
</dbReference>
<dbReference type="PROSITE" id="PS51671">
    <property type="entry name" value="ACT"/>
    <property type="match status" value="1"/>
</dbReference>
<dbReference type="Gene3D" id="3.40.50.1100">
    <property type="match status" value="2"/>
</dbReference>
<evidence type="ECO:0000256" key="13">
    <source>
        <dbReference type="ARBA" id="ARBA00025527"/>
    </source>
</evidence>
<dbReference type="InterPro" id="IPR050147">
    <property type="entry name" value="Ser/Thr_Dehydratase"/>
</dbReference>
<accession>A0A1T5J033</accession>
<dbReference type="GO" id="GO:0030170">
    <property type="term" value="F:pyridoxal phosphate binding"/>
    <property type="evidence" value="ECO:0007669"/>
    <property type="project" value="InterPro"/>
</dbReference>
<keyword evidence="10" id="KW-0028">Amino-acid biosynthesis</keyword>
<evidence type="ECO:0000256" key="8">
    <source>
        <dbReference type="ARBA" id="ARBA00022248"/>
    </source>
</evidence>
<name>A0A1T5J033_9MICO</name>
<dbReference type="Pfam" id="PF00291">
    <property type="entry name" value="PALP"/>
    <property type="match status" value="1"/>
</dbReference>
<dbReference type="InterPro" id="IPR045865">
    <property type="entry name" value="ACT-like_dom_sf"/>
</dbReference>
<dbReference type="GO" id="GO:0004794">
    <property type="term" value="F:threonine deaminase activity"/>
    <property type="evidence" value="ECO:0007669"/>
    <property type="project" value="UniProtKB-EC"/>
</dbReference>
<evidence type="ECO:0000256" key="12">
    <source>
        <dbReference type="ARBA" id="ARBA00023239"/>
    </source>
</evidence>
<keyword evidence="11" id="KW-0663">Pyridoxal phosphate</keyword>